<accession>A0A9D0Z7Y9</accession>
<dbReference type="InterPro" id="IPR051081">
    <property type="entry name" value="HTH_MetalResp_TranReg"/>
</dbReference>
<reference evidence="5" key="2">
    <citation type="journal article" date="2021" name="PeerJ">
        <title>Extensive microbial diversity within the chicken gut microbiome revealed by metagenomics and culture.</title>
        <authorList>
            <person name="Gilroy R."/>
            <person name="Ravi A."/>
            <person name="Getino M."/>
            <person name="Pursley I."/>
            <person name="Horton D.L."/>
            <person name="Alikhan N.F."/>
            <person name="Baker D."/>
            <person name="Gharbi K."/>
            <person name="Hall N."/>
            <person name="Watson M."/>
            <person name="Adriaenssens E.M."/>
            <person name="Foster-Nyarko E."/>
            <person name="Jarju S."/>
            <person name="Secka A."/>
            <person name="Antonio M."/>
            <person name="Oren A."/>
            <person name="Chaudhuri R.R."/>
            <person name="La Ragione R."/>
            <person name="Hildebrand F."/>
            <person name="Pallen M.J."/>
        </authorList>
    </citation>
    <scope>NUCLEOTIDE SEQUENCE</scope>
    <source>
        <strain evidence="5">ChiSxjej2B14-6234</strain>
    </source>
</reference>
<evidence type="ECO:0000313" key="6">
    <source>
        <dbReference type="Proteomes" id="UP000886887"/>
    </source>
</evidence>
<dbReference type="SUPFAM" id="SSF46785">
    <property type="entry name" value="Winged helix' DNA-binding domain"/>
    <property type="match status" value="1"/>
</dbReference>
<proteinExistence type="predicted"/>
<dbReference type="InterPro" id="IPR011991">
    <property type="entry name" value="ArsR-like_HTH"/>
</dbReference>
<dbReference type="NCBIfam" id="NF033788">
    <property type="entry name" value="HTH_metalloreg"/>
    <property type="match status" value="1"/>
</dbReference>
<dbReference type="Pfam" id="PF01022">
    <property type="entry name" value="HTH_5"/>
    <property type="match status" value="1"/>
</dbReference>
<dbReference type="GO" id="GO:0003677">
    <property type="term" value="F:DNA binding"/>
    <property type="evidence" value="ECO:0007669"/>
    <property type="project" value="UniProtKB-KW"/>
</dbReference>
<dbReference type="Gene3D" id="1.10.10.10">
    <property type="entry name" value="Winged helix-like DNA-binding domain superfamily/Winged helix DNA-binding domain"/>
    <property type="match status" value="1"/>
</dbReference>
<dbReference type="AlphaFoldDB" id="A0A9D0Z7Y9"/>
<evidence type="ECO:0000256" key="1">
    <source>
        <dbReference type="ARBA" id="ARBA00023015"/>
    </source>
</evidence>
<dbReference type="GO" id="GO:0003700">
    <property type="term" value="F:DNA-binding transcription factor activity"/>
    <property type="evidence" value="ECO:0007669"/>
    <property type="project" value="InterPro"/>
</dbReference>
<name>A0A9D0Z7Y9_9FIRM</name>
<dbReference type="Proteomes" id="UP000886887">
    <property type="component" value="Unassembled WGS sequence"/>
</dbReference>
<dbReference type="InterPro" id="IPR036390">
    <property type="entry name" value="WH_DNA-bd_sf"/>
</dbReference>
<sequence length="367" mass="40084">MTFLPGLDVDLECCLLLECFAGDPAQADDPALTPAQLRAHYARRFRLSDARADALFGPLEAAYDAVTSRLPFAPEALRADFSLPEANASPACAMLLTERFLARVPDATGTARRALIGRRLLGALLPDPETADAGWGDPEAAFVQALVGAGLSDAAKWAACDLFFRYEARRDAMLDVLAQTRPLLEQAVPLLEPLMRLFREETDEVVAHAGGVQAFLTRYGVSLDAADCPIQPLAFAPSRICAQSDVTCARAAGLPERQQLLWGLLFCPLARDEERLDPTEALMPALKALADPRRMQILSMLARGPLYGQEIVRRMRLTPATISHHMAELMHGGLLDARKEGVRYRYALRRDRVDALADALRELLGGA</sequence>
<dbReference type="CDD" id="cd00090">
    <property type="entry name" value="HTH_ARSR"/>
    <property type="match status" value="1"/>
</dbReference>
<dbReference type="PRINTS" id="PR00778">
    <property type="entry name" value="HTHARSR"/>
</dbReference>
<evidence type="ECO:0000256" key="3">
    <source>
        <dbReference type="ARBA" id="ARBA00023163"/>
    </source>
</evidence>
<evidence type="ECO:0000313" key="5">
    <source>
        <dbReference type="EMBL" id="HIQ70658.1"/>
    </source>
</evidence>
<dbReference type="InterPro" id="IPR036388">
    <property type="entry name" value="WH-like_DNA-bd_sf"/>
</dbReference>
<comment type="caution">
    <text evidence="5">The sequence shown here is derived from an EMBL/GenBank/DDBJ whole genome shotgun (WGS) entry which is preliminary data.</text>
</comment>
<organism evidence="5 6">
    <name type="scientific">Candidatus Onthenecus intestinigallinarum</name>
    <dbReference type="NCBI Taxonomy" id="2840875"/>
    <lineage>
        <taxon>Bacteria</taxon>
        <taxon>Bacillati</taxon>
        <taxon>Bacillota</taxon>
        <taxon>Clostridia</taxon>
        <taxon>Eubacteriales</taxon>
        <taxon>Candidatus Onthenecus</taxon>
    </lineage>
</organism>
<gene>
    <name evidence="5" type="ORF">IAB73_00355</name>
</gene>
<evidence type="ECO:0000259" key="4">
    <source>
        <dbReference type="PROSITE" id="PS50987"/>
    </source>
</evidence>
<dbReference type="SMART" id="SM00418">
    <property type="entry name" value="HTH_ARSR"/>
    <property type="match status" value="1"/>
</dbReference>
<evidence type="ECO:0000256" key="2">
    <source>
        <dbReference type="ARBA" id="ARBA00023125"/>
    </source>
</evidence>
<reference evidence="5" key="1">
    <citation type="submission" date="2020-10" db="EMBL/GenBank/DDBJ databases">
        <authorList>
            <person name="Gilroy R."/>
        </authorList>
    </citation>
    <scope>NUCLEOTIDE SEQUENCE</scope>
    <source>
        <strain evidence="5">ChiSxjej2B14-6234</strain>
    </source>
</reference>
<dbReference type="InterPro" id="IPR001845">
    <property type="entry name" value="HTH_ArsR_DNA-bd_dom"/>
</dbReference>
<dbReference type="PANTHER" id="PTHR33154">
    <property type="entry name" value="TRANSCRIPTIONAL REGULATOR, ARSR FAMILY"/>
    <property type="match status" value="1"/>
</dbReference>
<keyword evidence="1" id="KW-0805">Transcription regulation</keyword>
<dbReference type="PROSITE" id="PS50987">
    <property type="entry name" value="HTH_ARSR_2"/>
    <property type="match status" value="1"/>
</dbReference>
<dbReference type="PANTHER" id="PTHR33154:SF33">
    <property type="entry name" value="TRANSCRIPTIONAL REPRESSOR SDPR"/>
    <property type="match status" value="1"/>
</dbReference>
<protein>
    <submittedName>
        <fullName evidence="5">Winged helix-turn-helix transcriptional regulator</fullName>
    </submittedName>
</protein>
<feature type="domain" description="HTH arsR-type" evidence="4">
    <location>
        <begin position="276"/>
        <end position="367"/>
    </location>
</feature>
<keyword evidence="3" id="KW-0804">Transcription</keyword>
<keyword evidence="2" id="KW-0238">DNA-binding</keyword>
<dbReference type="EMBL" id="DVFJ01000001">
    <property type="protein sequence ID" value="HIQ70658.1"/>
    <property type="molecule type" value="Genomic_DNA"/>
</dbReference>